<dbReference type="OrthoDB" id="9035707at2"/>
<dbReference type="AlphaFoldDB" id="A0A2T1KKM1"/>
<comment type="caution">
    <text evidence="1">The sequence shown here is derived from an EMBL/GenBank/DDBJ whole genome shotgun (WGS) entry which is preliminary data.</text>
</comment>
<dbReference type="RefSeq" id="WP_106761771.1">
    <property type="nucleotide sequence ID" value="NZ_PXNP01000023.1"/>
</dbReference>
<evidence type="ECO:0000313" key="1">
    <source>
        <dbReference type="EMBL" id="PSF10570.1"/>
    </source>
</evidence>
<evidence type="ECO:0008006" key="3">
    <source>
        <dbReference type="Google" id="ProtNLM"/>
    </source>
</evidence>
<gene>
    <name evidence="1" type="ORF">C7H09_06400</name>
</gene>
<accession>A0A2T1KKM1</accession>
<sequence>MIDEQITESISDKLQSGTPPMMDWRAFADWISVDHTVVHMWLHRAYIPSIKIGRRRLVNLVQLVEQLKGEGE</sequence>
<protein>
    <recommendedName>
        <fullName evidence="3">DNA-binding protein</fullName>
    </recommendedName>
</protein>
<dbReference type="Proteomes" id="UP000239866">
    <property type="component" value="Unassembled WGS sequence"/>
</dbReference>
<name>A0A2T1KKM1_9GAMM</name>
<dbReference type="EMBL" id="PXNP01000023">
    <property type="protein sequence ID" value="PSF10570.1"/>
    <property type="molecule type" value="Genomic_DNA"/>
</dbReference>
<evidence type="ECO:0000313" key="2">
    <source>
        <dbReference type="Proteomes" id="UP000239866"/>
    </source>
</evidence>
<organism evidence="1 2">
    <name type="scientific">Marinobacter fuscus</name>
    <dbReference type="NCBI Taxonomy" id="2109942"/>
    <lineage>
        <taxon>Bacteria</taxon>
        <taxon>Pseudomonadati</taxon>
        <taxon>Pseudomonadota</taxon>
        <taxon>Gammaproteobacteria</taxon>
        <taxon>Pseudomonadales</taxon>
        <taxon>Marinobacteraceae</taxon>
        <taxon>Marinobacter</taxon>
    </lineage>
</organism>
<reference evidence="1 2" key="1">
    <citation type="submission" date="2018-03" db="EMBL/GenBank/DDBJ databases">
        <title>Marinobacter brunus sp. nov., a marine bacterium of Gamma-proteobacteria isolated from the surface seawater of the South China Sea.</title>
        <authorList>
            <person name="Cheng H."/>
            <person name="Wu Y.-H."/>
            <person name="Xamxidin M."/>
            <person name="Xu X.-W."/>
        </authorList>
    </citation>
    <scope>NUCLEOTIDE SEQUENCE [LARGE SCALE GENOMIC DNA]</scope>
    <source>
        <strain evidence="1 2">NH169-3</strain>
    </source>
</reference>
<proteinExistence type="predicted"/>
<keyword evidence="2" id="KW-1185">Reference proteome</keyword>